<evidence type="ECO:0000256" key="1">
    <source>
        <dbReference type="SAM" id="Phobius"/>
    </source>
</evidence>
<name>A0ABR4HH85_9EURO</name>
<dbReference type="EMBL" id="JBFXLS010000120">
    <property type="protein sequence ID" value="KAL2814839.1"/>
    <property type="molecule type" value="Genomic_DNA"/>
</dbReference>
<keyword evidence="1" id="KW-0812">Transmembrane</keyword>
<proteinExistence type="predicted"/>
<protein>
    <recommendedName>
        <fullName evidence="4">TLC domain-containing protein</fullName>
    </recommendedName>
</protein>
<feature type="transmembrane region" description="Helical" evidence="1">
    <location>
        <begin position="83"/>
        <end position="106"/>
    </location>
</feature>
<comment type="caution">
    <text evidence="2">The sequence shown here is derived from an EMBL/GenBank/DDBJ whole genome shotgun (WGS) entry which is preliminary data.</text>
</comment>
<accession>A0ABR4HH85</accession>
<reference evidence="2 3" key="1">
    <citation type="submission" date="2024-07" db="EMBL/GenBank/DDBJ databases">
        <title>Section-level genome sequencing and comparative genomics of Aspergillus sections Usti and Cavernicolus.</title>
        <authorList>
            <consortium name="Lawrence Berkeley National Laboratory"/>
            <person name="Nybo J.L."/>
            <person name="Vesth T.C."/>
            <person name="Theobald S."/>
            <person name="Frisvad J.C."/>
            <person name="Larsen T.O."/>
            <person name="Kjaerboelling I."/>
            <person name="Rothschild-Mancinelli K."/>
            <person name="Lyhne E.K."/>
            <person name="Kogle M.E."/>
            <person name="Barry K."/>
            <person name="Clum A."/>
            <person name="Na H."/>
            <person name="Ledsgaard L."/>
            <person name="Lin J."/>
            <person name="Lipzen A."/>
            <person name="Kuo A."/>
            <person name="Riley R."/>
            <person name="Mondo S."/>
            <person name="LaButti K."/>
            <person name="Haridas S."/>
            <person name="Pangalinan J."/>
            <person name="Salamov A.A."/>
            <person name="Simmons B.A."/>
            <person name="Magnuson J.K."/>
            <person name="Chen J."/>
            <person name="Drula E."/>
            <person name="Henrissat B."/>
            <person name="Wiebenga A."/>
            <person name="Lubbers R.J."/>
            <person name="Gomes A.C."/>
            <person name="Makela M.R."/>
            <person name="Stajich J."/>
            <person name="Grigoriev I.V."/>
            <person name="Mortensen U.H."/>
            <person name="De vries R.P."/>
            <person name="Baker S.E."/>
            <person name="Andersen M.R."/>
        </authorList>
    </citation>
    <scope>NUCLEOTIDE SEQUENCE [LARGE SCALE GENOMIC DNA]</scope>
    <source>
        <strain evidence="2 3">CBS 600.67</strain>
    </source>
</reference>
<evidence type="ECO:0008006" key="4">
    <source>
        <dbReference type="Google" id="ProtNLM"/>
    </source>
</evidence>
<keyword evidence="1" id="KW-1133">Transmembrane helix</keyword>
<organism evidence="2 3">
    <name type="scientific">Aspergillus cavernicola</name>
    <dbReference type="NCBI Taxonomy" id="176166"/>
    <lineage>
        <taxon>Eukaryota</taxon>
        <taxon>Fungi</taxon>
        <taxon>Dikarya</taxon>
        <taxon>Ascomycota</taxon>
        <taxon>Pezizomycotina</taxon>
        <taxon>Eurotiomycetes</taxon>
        <taxon>Eurotiomycetidae</taxon>
        <taxon>Eurotiales</taxon>
        <taxon>Aspergillaceae</taxon>
        <taxon>Aspergillus</taxon>
        <taxon>Aspergillus subgen. Nidulantes</taxon>
    </lineage>
</organism>
<evidence type="ECO:0000313" key="3">
    <source>
        <dbReference type="Proteomes" id="UP001610335"/>
    </source>
</evidence>
<keyword evidence="1" id="KW-0472">Membrane</keyword>
<keyword evidence="3" id="KW-1185">Reference proteome</keyword>
<feature type="transmembrane region" description="Helical" evidence="1">
    <location>
        <begin position="12"/>
        <end position="28"/>
    </location>
</feature>
<sequence>MDTWHFYHGSSIQLCFSLSYLATSYYPITLPPLPLSPFSVSTHTIFTIPILTDLFYIARLCIAWLAAYLKLRFMTDRRLGFKNNYISSLCLVYVCIMSTLSSYPIWSFQCYIRMFLVCGV</sequence>
<dbReference type="Proteomes" id="UP001610335">
    <property type="component" value="Unassembled WGS sequence"/>
</dbReference>
<evidence type="ECO:0000313" key="2">
    <source>
        <dbReference type="EMBL" id="KAL2814839.1"/>
    </source>
</evidence>
<feature type="transmembrane region" description="Helical" evidence="1">
    <location>
        <begin position="48"/>
        <end position="71"/>
    </location>
</feature>
<gene>
    <name evidence="2" type="ORF">BDW59DRAFT_19417</name>
</gene>